<feature type="transmembrane region" description="Helical" evidence="6">
    <location>
        <begin position="69"/>
        <end position="93"/>
    </location>
</feature>
<keyword evidence="9" id="KW-1185">Reference proteome</keyword>
<dbReference type="Gene3D" id="3.30.40.10">
    <property type="entry name" value="Zinc/RING finger domain, C3HC4 (zinc finger)"/>
    <property type="match status" value="1"/>
</dbReference>
<keyword evidence="1" id="KW-0479">Metal-binding</keyword>
<organism evidence="8 9">
    <name type="scientific">Tripterygium wilfordii</name>
    <name type="common">Thunder God vine</name>
    <dbReference type="NCBI Taxonomy" id="458696"/>
    <lineage>
        <taxon>Eukaryota</taxon>
        <taxon>Viridiplantae</taxon>
        <taxon>Streptophyta</taxon>
        <taxon>Embryophyta</taxon>
        <taxon>Tracheophyta</taxon>
        <taxon>Spermatophyta</taxon>
        <taxon>Magnoliopsida</taxon>
        <taxon>eudicotyledons</taxon>
        <taxon>Gunneridae</taxon>
        <taxon>Pentapetalae</taxon>
        <taxon>rosids</taxon>
        <taxon>fabids</taxon>
        <taxon>Celastrales</taxon>
        <taxon>Celastraceae</taxon>
        <taxon>Tripterygium</taxon>
    </lineage>
</organism>
<keyword evidence="6" id="KW-0812">Transmembrane</keyword>
<dbReference type="InterPro" id="IPR019787">
    <property type="entry name" value="Znf_PHD-finger"/>
</dbReference>
<feature type="region of interest" description="Disordered" evidence="5">
    <location>
        <begin position="493"/>
        <end position="531"/>
    </location>
</feature>
<dbReference type="AlphaFoldDB" id="A0A7J7CN75"/>
<accession>A0A7J7CN75</accession>
<dbReference type="EMBL" id="JAAARO010000015">
    <property type="protein sequence ID" value="KAF5735438.1"/>
    <property type="molecule type" value="Genomic_DNA"/>
</dbReference>
<sequence>MANPLACGLKTLFFALGCVMLATLIYTISIDGLPFRIELLTPWMGATLIDFYINIGAFVAWVLYKEANYISAIIWIVLFVSCGSIATCAYIFIQLLKLSPSQALQDPIYHVLLGDSNRYAMGKMKMCSPVVAARILFSVLGLLMLVILIYTISTDGSPFRKELLTPWMTATLVDFYINVVALSVWVGYKETTWQAAFIWIVLLICFGSITTCIYIVLKLLKPSSQDPFYLVLSRDDYRRALFLHFIFIELMTTVTVCQTCGGKSEKFSVALVYCDKCRAHAVHCYCLDVLPETFDEYVVWFCEDCGPKALDISTSARVGGSEHASLENIVGKKRKQVKVQKKKQKTKKIKCITSSFDKPSCLRSTESDIETLKSILLEQKKKKKKFWKRLKRNKKKKFIDRSLGESEGRTLEPNPSFQLVGVNCTNSNERLQDVERQMGLDGDILDEDTAFVAIHEETEPVKCPTMSDEKDQRFQSQIESDFGTFFSHCTGNGAKDQRFGRQKGSNRNNTNDEIESGEIIESKEAITNPSDSPECCFCNQLIISEEGEFVSLCTGNGEEDQRLTGHEGSFGCDTDEVTESGEIKESKETITDPSDSAESYLSAQPIICEEADFVNHCTWNGKKDQRLVRQKGSNGNVIDKETGSGEIRICKEDIVDLSDTAEKSSVCVLPIIDEEAEFFNRCTRNDERDQRLGSPKVLNGNIANEETVSGEIKISKEAITDLSHIAEERCIQAQPIIDEEAEVVSYCTKIDEKDNRLGRQEGSNGNGTDEETKSSESRICKEAIIDSSVIMEKSCARAQLTIDEEADFVNHCTGNDEKDQRLRSQMVSKRNLADEESESGEIKILKEAITNPSDIAEERCVLALSMIDEEVEFVKHLTRNVEKDRRLGIHKGSNGNGIDDETESDQIKISEEASIDRLDIMEKSCVCVLPIFTPIWRGSLSIVNENFGTLDEVVAHLSTLACSKVIQEAKLLPGLLSAELLPRSTVWPKRFVKWGPVGDSIALYVFPDSERDERIYESLVHAMICQDLCMRAVVQNAEMLIFASTLLPKFYWKSGPKFYLWGVFQSKARFSCS</sequence>
<dbReference type="InterPro" id="IPR009943">
    <property type="entry name" value="DUF1475"/>
</dbReference>
<keyword evidence="3" id="KW-0862">Zinc</keyword>
<dbReference type="InterPro" id="IPR019786">
    <property type="entry name" value="Zinc_finger_PHD-type_CS"/>
</dbReference>
<evidence type="ECO:0000256" key="6">
    <source>
        <dbReference type="SAM" id="Phobius"/>
    </source>
</evidence>
<reference evidence="8 9" key="1">
    <citation type="journal article" date="2020" name="Nat. Commun.">
        <title>Genome of Tripterygium wilfordii and identification of cytochrome P450 involved in triptolide biosynthesis.</title>
        <authorList>
            <person name="Tu L."/>
            <person name="Su P."/>
            <person name="Zhang Z."/>
            <person name="Gao L."/>
            <person name="Wang J."/>
            <person name="Hu T."/>
            <person name="Zhou J."/>
            <person name="Zhang Y."/>
            <person name="Zhao Y."/>
            <person name="Liu Y."/>
            <person name="Song Y."/>
            <person name="Tong Y."/>
            <person name="Lu Y."/>
            <person name="Yang J."/>
            <person name="Xu C."/>
            <person name="Jia M."/>
            <person name="Peters R.J."/>
            <person name="Huang L."/>
            <person name="Gao W."/>
        </authorList>
    </citation>
    <scope>NUCLEOTIDE SEQUENCE [LARGE SCALE GENOMIC DNA]</scope>
    <source>
        <strain evidence="9">cv. XIE 37</strain>
        <tissue evidence="8">Leaf</tissue>
    </source>
</reference>
<evidence type="ECO:0000313" key="8">
    <source>
        <dbReference type="EMBL" id="KAF5735438.1"/>
    </source>
</evidence>
<comment type="caution">
    <text evidence="8">The sequence shown here is derived from an EMBL/GenBank/DDBJ whole genome shotgun (WGS) entry which is preliminary data.</text>
</comment>
<dbReference type="InterPro" id="IPR011011">
    <property type="entry name" value="Znf_FYVE_PHD"/>
</dbReference>
<dbReference type="PROSITE" id="PS01359">
    <property type="entry name" value="ZF_PHD_1"/>
    <property type="match status" value="1"/>
</dbReference>
<name>A0A7J7CN75_TRIWF</name>
<dbReference type="PANTHER" id="PTHR36318">
    <property type="entry name" value="OS06G0581300 PROTEIN"/>
    <property type="match status" value="1"/>
</dbReference>
<evidence type="ECO:0000256" key="4">
    <source>
        <dbReference type="PROSITE-ProRule" id="PRU00146"/>
    </source>
</evidence>
<feature type="transmembrane region" description="Helical" evidence="6">
    <location>
        <begin position="12"/>
        <end position="30"/>
    </location>
</feature>
<evidence type="ECO:0000313" key="9">
    <source>
        <dbReference type="Proteomes" id="UP000593562"/>
    </source>
</evidence>
<evidence type="ECO:0000259" key="7">
    <source>
        <dbReference type="PROSITE" id="PS50016"/>
    </source>
</evidence>
<dbReference type="GO" id="GO:0008270">
    <property type="term" value="F:zinc ion binding"/>
    <property type="evidence" value="ECO:0007669"/>
    <property type="project" value="UniProtKB-KW"/>
</dbReference>
<feature type="region of interest" description="Disordered" evidence="5">
    <location>
        <begin position="564"/>
        <end position="596"/>
    </location>
</feature>
<evidence type="ECO:0000256" key="3">
    <source>
        <dbReference type="ARBA" id="ARBA00022833"/>
    </source>
</evidence>
<feature type="transmembrane region" description="Helical" evidence="6">
    <location>
        <begin position="164"/>
        <end position="188"/>
    </location>
</feature>
<dbReference type="InterPro" id="IPR056280">
    <property type="entry name" value="AIPP2-like_SPOC"/>
</dbReference>
<dbReference type="InterPro" id="IPR013083">
    <property type="entry name" value="Znf_RING/FYVE/PHD"/>
</dbReference>
<dbReference type="PANTHER" id="PTHR36318:SF3">
    <property type="entry name" value="OS06G0581300 PROTEIN"/>
    <property type="match status" value="1"/>
</dbReference>
<dbReference type="InParanoid" id="A0A7J7CN75"/>
<evidence type="ECO:0000256" key="1">
    <source>
        <dbReference type="ARBA" id="ARBA00022723"/>
    </source>
</evidence>
<keyword evidence="2 4" id="KW-0863">Zinc-finger</keyword>
<evidence type="ECO:0000256" key="2">
    <source>
        <dbReference type="ARBA" id="ARBA00022771"/>
    </source>
</evidence>
<feature type="compositionally biased region" description="Basic and acidic residues" evidence="5">
    <location>
        <begin position="581"/>
        <end position="590"/>
    </location>
</feature>
<dbReference type="SUPFAM" id="SSF57903">
    <property type="entry name" value="FYVE/PHD zinc finger"/>
    <property type="match status" value="1"/>
</dbReference>
<feature type="domain" description="PHD-type" evidence="7">
    <location>
        <begin position="254"/>
        <end position="308"/>
    </location>
</feature>
<dbReference type="PROSITE" id="PS50016">
    <property type="entry name" value="ZF_PHD_2"/>
    <property type="match status" value="1"/>
</dbReference>
<dbReference type="Pfam" id="PF07343">
    <property type="entry name" value="DUF1475"/>
    <property type="match status" value="1"/>
</dbReference>
<protein>
    <recommendedName>
        <fullName evidence="7">PHD-type domain-containing protein</fullName>
    </recommendedName>
</protein>
<feature type="transmembrane region" description="Helical" evidence="6">
    <location>
        <begin position="131"/>
        <end position="152"/>
    </location>
</feature>
<keyword evidence="6" id="KW-1133">Transmembrane helix</keyword>
<evidence type="ECO:0000256" key="5">
    <source>
        <dbReference type="SAM" id="MobiDB-lite"/>
    </source>
</evidence>
<feature type="region of interest" description="Disordered" evidence="5">
    <location>
        <begin position="756"/>
        <end position="777"/>
    </location>
</feature>
<gene>
    <name evidence="8" type="ORF">HS088_TW15G00944</name>
</gene>
<dbReference type="CDD" id="cd15489">
    <property type="entry name" value="PHD_SF"/>
    <property type="match status" value="1"/>
</dbReference>
<feature type="transmembrane region" description="Helical" evidence="6">
    <location>
        <begin position="237"/>
        <end position="257"/>
    </location>
</feature>
<proteinExistence type="predicted"/>
<keyword evidence="6" id="KW-0472">Membrane</keyword>
<dbReference type="Pfam" id="PF23121">
    <property type="entry name" value="SPOC_AIPP2"/>
    <property type="match status" value="1"/>
</dbReference>
<dbReference type="Proteomes" id="UP000593562">
    <property type="component" value="Unassembled WGS sequence"/>
</dbReference>
<feature type="transmembrane region" description="Helical" evidence="6">
    <location>
        <begin position="195"/>
        <end position="217"/>
    </location>
</feature>
<feature type="transmembrane region" description="Helical" evidence="6">
    <location>
        <begin position="42"/>
        <end position="63"/>
    </location>
</feature>